<evidence type="ECO:0000313" key="1">
    <source>
        <dbReference type="EMBL" id="EDL97002.1"/>
    </source>
</evidence>
<organism evidence="1 3">
    <name type="scientific">Rattus norvegicus</name>
    <name type="common">Rat</name>
    <dbReference type="NCBI Taxonomy" id="10116"/>
    <lineage>
        <taxon>Eukaryota</taxon>
        <taxon>Metazoa</taxon>
        <taxon>Chordata</taxon>
        <taxon>Craniata</taxon>
        <taxon>Vertebrata</taxon>
        <taxon>Euteleostomi</taxon>
        <taxon>Mammalia</taxon>
        <taxon>Eutheria</taxon>
        <taxon>Euarchontoglires</taxon>
        <taxon>Glires</taxon>
        <taxon>Rodentia</taxon>
        <taxon>Myomorpha</taxon>
        <taxon>Muroidea</taxon>
        <taxon>Muridae</taxon>
        <taxon>Murinae</taxon>
        <taxon>Rattus</taxon>
    </lineage>
</organism>
<reference evidence="1" key="2">
    <citation type="submission" date="2005-07" db="EMBL/GenBank/DDBJ databases">
        <authorList>
            <person name="Mural R.J."/>
            <person name="Li P.W."/>
            <person name="Adams M.D."/>
            <person name="Amanatides P.G."/>
            <person name="Baden-Tillson H."/>
            <person name="Barnstead M."/>
            <person name="Chin S.H."/>
            <person name="Dew I."/>
            <person name="Evans C.A."/>
            <person name="Ferriera S."/>
            <person name="Flanigan M."/>
            <person name="Fosler C."/>
            <person name="Glodek A."/>
            <person name="Gu Z."/>
            <person name="Holt R.A."/>
            <person name="Jennings D."/>
            <person name="Kraft C.L."/>
            <person name="Lu F."/>
            <person name="Nguyen T."/>
            <person name="Nusskern D.R."/>
            <person name="Pfannkoch C.M."/>
            <person name="Sitter C."/>
            <person name="Sutton G.G."/>
            <person name="Venter J.C."/>
            <person name="Wang Z."/>
            <person name="Woodage T."/>
            <person name="Zheng X.H."/>
            <person name="Zhong F."/>
        </authorList>
    </citation>
    <scope>NUCLEOTIDE SEQUENCE</scope>
    <source>
        <strain evidence="1">BN</strain>
        <strain evidence="3">BN, Sprague-Dawley</strain>
    </source>
</reference>
<dbReference type="EMBL" id="CH473988">
    <property type="protein sequence ID" value="EDL97002.1"/>
    <property type="molecule type" value="Genomic_DNA"/>
</dbReference>
<reference evidence="1" key="1">
    <citation type="journal article" date="2005" name="Genome Res.">
        <title>Gene and alternative splicing annotation with AIR.</title>
        <authorList>
            <person name="Florea L."/>
            <person name="Di Francesco V."/>
            <person name="Miller J."/>
            <person name="Turner R."/>
            <person name="Yao A."/>
            <person name="Harris M."/>
            <person name="Walenz B."/>
            <person name="Mobarry C."/>
            <person name="Merkulov G.V."/>
            <person name="Charlab R."/>
            <person name="Dew I."/>
            <person name="Deng Z."/>
            <person name="Istrail S."/>
            <person name="Li P."/>
            <person name="Sutton G."/>
        </authorList>
    </citation>
    <scope>NUCLEOTIDE SEQUENCE</scope>
    <source>
        <strain evidence="1">BN</strain>
    </source>
</reference>
<protein>
    <submittedName>
        <fullName evidence="1">RCG60682, isoform CRA_b</fullName>
    </submittedName>
</protein>
<reference evidence="3" key="3">
    <citation type="submission" date="2005-09" db="EMBL/GenBank/DDBJ databases">
        <authorList>
            <person name="Mural R.J."/>
            <person name="Li P.W."/>
            <person name="Adams M.D."/>
            <person name="Amanatides P.G."/>
            <person name="Baden-Tillson H."/>
            <person name="Barnstead M."/>
            <person name="Chin S.H."/>
            <person name="Dew I."/>
            <person name="Evans C.A."/>
            <person name="Ferriera S."/>
            <person name="Flanigan M."/>
            <person name="Fosler C."/>
            <person name="Glodek A."/>
            <person name="Gu Z."/>
            <person name="Holt R.A."/>
            <person name="Jennings D."/>
            <person name="Kraft C.L."/>
            <person name="Lu F."/>
            <person name="Nguyen T."/>
            <person name="Nusskern D.R."/>
            <person name="Pfannkoch C.M."/>
            <person name="Sitter C."/>
            <person name="Sutton G.G."/>
            <person name="Venter J.C."/>
            <person name="Wang Z."/>
            <person name="Woodage T."/>
            <person name="Zheng X.H."/>
            <person name="Zhong F."/>
        </authorList>
    </citation>
    <scope>NUCLEOTIDE SEQUENCE [LARGE SCALE GENOMIC DNA]</scope>
    <source>
        <strain evidence="2">BN</strain>
        <strain evidence="3">BN, Sprague-Dawley</strain>
    </source>
</reference>
<sequence length="56" mass="6192">MAGTCQIDSFLLSLFPTRIQRKQMSGSGLILLRGSLDQPPLMVLVLVFKVCNFCTC</sequence>
<evidence type="ECO:0000313" key="2">
    <source>
        <dbReference type="EMBL" id="EDL97004.1"/>
    </source>
</evidence>
<proteinExistence type="predicted"/>
<accession>A6JJY6</accession>
<dbReference type="EMBL" id="CH473988">
    <property type="protein sequence ID" value="EDL97004.1"/>
    <property type="molecule type" value="Genomic_DNA"/>
</dbReference>
<name>A6JJY6_RAT</name>
<dbReference type="Proteomes" id="UP000234681">
    <property type="component" value="Chromosome 20"/>
</dbReference>
<gene>
    <name evidence="1" type="ORF">rCG_60682</name>
</gene>
<dbReference type="AlphaFoldDB" id="A6JJY6"/>
<evidence type="ECO:0000313" key="3">
    <source>
        <dbReference type="Proteomes" id="UP000234681"/>
    </source>
</evidence>